<gene>
    <name evidence="3" type="ORF">F1737_03650</name>
</gene>
<evidence type="ECO:0000313" key="3">
    <source>
        <dbReference type="EMBL" id="WOF15853.1"/>
    </source>
</evidence>
<dbReference type="HAMAP" id="MF_00498">
    <property type="entry name" value="UPF0179"/>
    <property type="match status" value="1"/>
</dbReference>
<dbReference type="AlphaFoldDB" id="A0AA97I2Q4"/>
<comment type="similarity">
    <text evidence="1 2">Belongs to the UPF0179 family.</text>
</comment>
<evidence type="ECO:0000256" key="2">
    <source>
        <dbReference type="HAMAP-Rule" id="MF_00498"/>
    </source>
</evidence>
<dbReference type="PANTHER" id="PTHR40699:SF1">
    <property type="entry name" value="UPF0179 PROTEIN MJ1627"/>
    <property type="match status" value="1"/>
</dbReference>
<dbReference type="Proteomes" id="UP001301797">
    <property type="component" value="Chromosome"/>
</dbReference>
<name>A0AA97I2Q4_9EURY</name>
<reference evidence="3 4" key="1">
    <citation type="submission" date="2019-09" db="EMBL/GenBank/DDBJ databases">
        <title>The complete genome of Methanoplanus sp. FWC-SCC4.</title>
        <authorList>
            <person name="Chen S.-C."/>
            <person name="Zhou Y.-Z."/>
            <person name="Lai M.-C."/>
        </authorList>
    </citation>
    <scope>NUCLEOTIDE SEQUENCE [LARGE SCALE GENOMIC DNA]</scope>
    <source>
        <strain evidence="3 4">FWC-SCC4</strain>
    </source>
</reference>
<dbReference type="Pfam" id="PF03684">
    <property type="entry name" value="UPF0179"/>
    <property type="match status" value="1"/>
</dbReference>
<organism evidence="3 4">
    <name type="scientific">Methanochimaera problematica</name>
    <dbReference type="NCBI Taxonomy" id="2609417"/>
    <lineage>
        <taxon>Archaea</taxon>
        <taxon>Methanobacteriati</taxon>
        <taxon>Methanobacteriota</taxon>
        <taxon>Stenosarchaea group</taxon>
        <taxon>Methanomicrobia</taxon>
        <taxon>Methanomicrobiales</taxon>
        <taxon>Methanomicrobiaceae</taxon>
        <taxon>Methanochimaera</taxon>
    </lineage>
</organism>
<accession>A0AA97I2Q4</accession>
<dbReference type="RefSeq" id="WP_317137425.1">
    <property type="nucleotide sequence ID" value="NZ_CP043875.1"/>
</dbReference>
<sequence length="154" mass="17355">MGEDLIKITLIGKALARTGLEFIYKGELPECEGCRMHKVCNNLEPKKRYKIVALRGQNVHSCNVHHEGVCAVEVIESPVNALIDAKKAILNSEITFEQVCTEHACDNYDLCFPEGIIENKRYLISKINDETEIICVKGRTLKKVELTPSTRQII</sequence>
<dbReference type="InterPro" id="IPR005369">
    <property type="entry name" value="UPF0179"/>
</dbReference>
<keyword evidence="4" id="KW-1185">Reference proteome</keyword>
<protein>
    <recommendedName>
        <fullName evidence="2">UPF0179 protein F1737_03650</fullName>
    </recommendedName>
</protein>
<dbReference type="GeneID" id="85229233"/>
<proteinExistence type="inferred from homology"/>
<dbReference type="EMBL" id="CP043875">
    <property type="protein sequence ID" value="WOF15853.1"/>
    <property type="molecule type" value="Genomic_DNA"/>
</dbReference>
<evidence type="ECO:0000256" key="1">
    <source>
        <dbReference type="ARBA" id="ARBA00010824"/>
    </source>
</evidence>
<dbReference type="KEGG" id="mefw:F1737_03650"/>
<dbReference type="PANTHER" id="PTHR40699">
    <property type="entry name" value="UPF0179 PROTEIN MJ1627"/>
    <property type="match status" value="1"/>
</dbReference>
<evidence type="ECO:0000313" key="4">
    <source>
        <dbReference type="Proteomes" id="UP001301797"/>
    </source>
</evidence>